<reference evidence="5 6" key="1">
    <citation type="journal article" date="2017" name="Front. Microbiol.">
        <title>Strong Genomic and Phenotypic Heterogeneity in the Aeromonas sobria Species Complex.</title>
        <authorList>
            <person name="Gauthier J."/>
            <person name="Vincent A.T."/>
            <person name="Charette S.J."/>
            <person name="Derome N."/>
        </authorList>
    </citation>
    <scope>NUCLEOTIDE SEQUENCE [LARGE SCALE GENOMIC DNA]</scope>
    <source>
        <strain evidence="5 6">TM18</strain>
    </source>
</reference>
<comment type="caution">
    <text evidence="5">The sequence shown here is derived from an EMBL/GenBank/DDBJ whole genome shotgun (WGS) entry which is preliminary data.</text>
</comment>
<dbReference type="PANTHER" id="PTHR43630">
    <property type="entry name" value="POLY-BETA-1,6-N-ACETYL-D-GLUCOSAMINE SYNTHASE"/>
    <property type="match status" value="1"/>
</dbReference>
<dbReference type="AlphaFoldDB" id="A0A2N3J6I5"/>
<sequence length="446" mass="50648">MPEWISTVRYILTEILGSLQFSPRMILLLLPMLLLMEVPLMALTLTGILKWFARQLPKKSDLPLSRRCPRVSCIITCYGEGEAIRSTILTLKEQLYRGHLEIIAVIDGAKANAHTYQAALNCVAEFQGCEMRTLVLLPKWQRGGRVSTLNAGLSAATGEIVMNADGDTSFDNNMIDEIVACFDDPNVPAVGGALRVRNLRDGLLTRMQGIEYMISMQGGKTGLSEWNLINNISGAFGAFRRDFLRQIGGWDTHTAEDLDLTVRIKHYLKRHPKLKIGFAPRAIGHTDAPADLVTLANQRLRWDGDLLFLYLRKHKLSLTPRILGWKTFLFTLIYGVAQNVVLPLLVMGYSWWLVLSYPGPFVTALMLCLYLVYLFLTLVNFMVFLLAISERPKADLRMLPWLLLYPLYTLLMRLWCAVSLLNEIFRRGHEESSMAPWWVLKRGNKF</sequence>
<organism evidence="5 6">
    <name type="scientific">Aeromonas sobria</name>
    <dbReference type="NCBI Taxonomy" id="646"/>
    <lineage>
        <taxon>Bacteria</taxon>
        <taxon>Pseudomonadati</taxon>
        <taxon>Pseudomonadota</taxon>
        <taxon>Gammaproteobacteria</taxon>
        <taxon>Aeromonadales</taxon>
        <taxon>Aeromonadaceae</taxon>
        <taxon>Aeromonas</taxon>
    </lineage>
</organism>
<dbReference type="Pfam" id="PF13641">
    <property type="entry name" value="Glyco_tranf_2_3"/>
    <property type="match status" value="1"/>
</dbReference>
<feature type="transmembrane region" description="Helical" evidence="4">
    <location>
        <begin position="26"/>
        <end position="49"/>
    </location>
</feature>
<dbReference type="PANTHER" id="PTHR43630:SF1">
    <property type="entry name" value="POLY-BETA-1,6-N-ACETYL-D-GLUCOSAMINE SYNTHASE"/>
    <property type="match status" value="1"/>
</dbReference>
<dbReference type="GO" id="GO:0016757">
    <property type="term" value="F:glycosyltransferase activity"/>
    <property type="evidence" value="ECO:0007669"/>
    <property type="project" value="UniProtKB-KW"/>
</dbReference>
<dbReference type="SUPFAM" id="SSF53448">
    <property type="entry name" value="Nucleotide-diphospho-sugar transferases"/>
    <property type="match status" value="1"/>
</dbReference>
<feature type="transmembrane region" description="Helical" evidence="4">
    <location>
        <begin position="328"/>
        <end position="352"/>
    </location>
</feature>
<comment type="similarity">
    <text evidence="1">Belongs to the glycosyltransferase 2 family.</text>
</comment>
<accession>A0A2N3J6I5</accession>
<evidence type="ECO:0000256" key="3">
    <source>
        <dbReference type="ARBA" id="ARBA00022679"/>
    </source>
</evidence>
<feature type="transmembrane region" description="Helical" evidence="4">
    <location>
        <begin position="399"/>
        <end position="421"/>
    </location>
</feature>
<keyword evidence="4" id="KW-1133">Transmembrane helix</keyword>
<protein>
    <submittedName>
        <fullName evidence="5">N-acetylglucosaminyltransferase</fullName>
    </submittedName>
</protein>
<proteinExistence type="inferred from homology"/>
<dbReference type="EMBL" id="NQMM01000010">
    <property type="protein sequence ID" value="PKQ82182.1"/>
    <property type="molecule type" value="Genomic_DNA"/>
</dbReference>
<dbReference type="Proteomes" id="UP000233467">
    <property type="component" value="Unassembled WGS sequence"/>
</dbReference>
<feature type="transmembrane region" description="Helical" evidence="4">
    <location>
        <begin position="364"/>
        <end position="387"/>
    </location>
</feature>
<dbReference type="RefSeq" id="WP_101323538.1">
    <property type="nucleotide sequence ID" value="NZ_NQMM01000010.1"/>
</dbReference>
<evidence type="ECO:0000313" key="6">
    <source>
        <dbReference type="Proteomes" id="UP000233467"/>
    </source>
</evidence>
<evidence type="ECO:0000256" key="1">
    <source>
        <dbReference type="ARBA" id="ARBA00006739"/>
    </source>
</evidence>
<gene>
    <name evidence="5" type="ORF">CJP16_02930</name>
</gene>
<keyword evidence="3 5" id="KW-0808">Transferase</keyword>
<dbReference type="InterPro" id="IPR029044">
    <property type="entry name" value="Nucleotide-diphossugar_trans"/>
</dbReference>
<dbReference type="Gene3D" id="3.90.550.10">
    <property type="entry name" value="Spore Coat Polysaccharide Biosynthesis Protein SpsA, Chain A"/>
    <property type="match status" value="1"/>
</dbReference>
<keyword evidence="2 5" id="KW-0328">Glycosyltransferase</keyword>
<keyword evidence="4" id="KW-0812">Transmembrane</keyword>
<evidence type="ECO:0000256" key="2">
    <source>
        <dbReference type="ARBA" id="ARBA00022676"/>
    </source>
</evidence>
<keyword evidence="4" id="KW-0472">Membrane</keyword>
<evidence type="ECO:0000313" key="5">
    <source>
        <dbReference type="EMBL" id="PKQ82182.1"/>
    </source>
</evidence>
<keyword evidence="6" id="KW-1185">Reference proteome</keyword>
<evidence type="ECO:0000256" key="4">
    <source>
        <dbReference type="SAM" id="Phobius"/>
    </source>
</evidence>
<dbReference type="CDD" id="cd06423">
    <property type="entry name" value="CESA_like"/>
    <property type="match status" value="1"/>
</dbReference>
<name>A0A2N3J6I5_AERSO</name>